<evidence type="ECO:0000259" key="1">
    <source>
        <dbReference type="Pfam" id="PF06850"/>
    </source>
</evidence>
<feature type="domain" description="PHB de-polymerase C-terminal" evidence="1">
    <location>
        <begin position="204"/>
        <end position="405"/>
    </location>
</feature>
<dbReference type="InterPro" id="IPR051321">
    <property type="entry name" value="PHA/PHB_synthase"/>
</dbReference>
<organism evidence="2 3">
    <name type="scientific">Zhongshania antarctica</name>
    <dbReference type="NCBI Taxonomy" id="641702"/>
    <lineage>
        <taxon>Bacteria</taxon>
        <taxon>Pseudomonadati</taxon>
        <taxon>Pseudomonadota</taxon>
        <taxon>Gammaproteobacteria</taxon>
        <taxon>Cellvibrionales</taxon>
        <taxon>Spongiibacteraceae</taxon>
        <taxon>Zhongshania</taxon>
    </lineage>
</organism>
<keyword evidence="2" id="KW-0378">Hydrolase</keyword>
<accession>A0A840R5J8</accession>
<dbReference type="AlphaFoldDB" id="A0A840R5J8"/>
<dbReference type="Proteomes" id="UP000536640">
    <property type="component" value="Unassembled WGS sequence"/>
</dbReference>
<dbReference type="GO" id="GO:0050526">
    <property type="term" value="F:poly(3-hydroxybutyrate) depolymerase activity"/>
    <property type="evidence" value="ECO:0007669"/>
    <property type="project" value="UniProtKB-EC"/>
</dbReference>
<evidence type="ECO:0000313" key="2">
    <source>
        <dbReference type="EMBL" id="MBB5187854.1"/>
    </source>
</evidence>
<dbReference type="PIRSF" id="PIRSF020818">
    <property type="entry name" value="PHB_depoly_PhaZ"/>
    <property type="match status" value="1"/>
</dbReference>
<dbReference type="InterPro" id="IPR009656">
    <property type="entry name" value="PHB_depo_C"/>
</dbReference>
<sequence length="412" mass="46323">MRYHIADATNQSLNTIAIGLSKVKTVVDAEWNPVRQSKLGRFQSALLDTSIRVLQHYPKKGWDYDDVIINSRAYPVAESIELERPFCKLMKFRRQGLPKTAPRVIFVAALSGHHATLSRETFEEFLPEHEVYVTDWTDARLVPVEEGRFGFEEYIAYLIEFMEKLGPGTHMVGLCQAGIPGLVTASVMSAQENPARPASMSFLGSPMDIRINPGLISKVSSFVTPGMLSLTAIHKVPSRYPGRGRSVYPGMVQLSNFMTMSIRSHIESHKRYLKDIYHGNFESANKIRDFYDEYFSLLDTTAEFYIETLERVFIDQELPKGIMRYKGAKVNCAHIQDIPLFTVEGAKDNMVVPGQCQAAAGFCVNLPEAMKEHHLQEGVGHYGVFSGGHYRESIAPKVKAFIAKYHTAVKHA</sequence>
<dbReference type="InterPro" id="IPR010915">
    <property type="entry name" value="PHB_depoly_PhaZ"/>
</dbReference>
<dbReference type="PANTHER" id="PTHR36837">
    <property type="entry name" value="POLY(3-HYDROXYALKANOATE) POLYMERASE SUBUNIT PHAC"/>
    <property type="match status" value="1"/>
</dbReference>
<protein>
    <submittedName>
        <fullName evidence="2">Poly(3-hydroxybutyrate) depolymerase</fullName>
        <ecNumber evidence="2">3.1.1.75</ecNumber>
    </submittedName>
</protein>
<dbReference type="RefSeq" id="WP_184462770.1">
    <property type="nucleotide sequence ID" value="NZ_JACHHW010000005.1"/>
</dbReference>
<gene>
    <name evidence="2" type="ORF">HNQ57_002132</name>
</gene>
<name>A0A840R5J8_9GAMM</name>
<evidence type="ECO:0000313" key="3">
    <source>
        <dbReference type="Proteomes" id="UP000536640"/>
    </source>
</evidence>
<dbReference type="InterPro" id="IPR029058">
    <property type="entry name" value="AB_hydrolase_fold"/>
</dbReference>
<dbReference type="EMBL" id="JACHHW010000005">
    <property type="protein sequence ID" value="MBB5187854.1"/>
    <property type="molecule type" value="Genomic_DNA"/>
</dbReference>
<dbReference type="PANTHER" id="PTHR36837:SF4">
    <property type="entry name" value="BLR0908 PROTEIN"/>
    <property type="match status" value="1"/>
</dbReference>
<dbReference type="Gene3D" id="3.40.50.1820">
    <property type="entry name" value="alpha/beta hydrolase"/>
    <property type="match status" value="1"/>
</dbReference>
<keyword evidence="3" id="KW-1185">Reference proteome</keyword>
<comment type="caution">
    <text evidence="2">The sequence shown here is derived from an EMBL/GenBank/DDBJ whole genome shotgun (WGS) entry which is preliminary data.</text>
</comment>
<dbReference type="Pfam" id="PF06850">
    <property type="entry name" value="PHB_depo_C"/>
    <property type="match status" value="1"/>
</dbReference>
<dbReference type="SUPFAM" id="SSF53474">
    <property type="entry name" value="alpha/beta-Hydrolases"/>
    <property type="match status" value="1"/>
</dbReference>
<dbReference type="EC" id="3.1.1.75" evidence="2"/>
<proteinExistence type="predicted"/>
<dbReference type="NCBIfam" id="TIGR01849">
    <property type="entry name" value="PHB_depoly_PhaZ"/>
    <property type="match status" value="1"/>
</dbReference>
<reference evidence="2 3" key="1">
    <citation type="submission" date="2020-08" db="EMBL/GenBank/DDBJ databases">
        <title>Genomic Encyclopedia of Type Strains, Phase IV (KMG-IV): sequencing the most valuable type-strain genomes for metagenomic binning, comparative biology and taxonomic classification.</title>
        <authorList>
            <person name="Goeker M."/>
        </authorList>
    </citation>
    <scope>NUCLEOTIDE SEQUENCE [LARGE SCALE GENOMIC DNA]</scope>
    <source>
        <strain evidence="2 3">DSM 25701</strain>
    </source>
</reference>